<proteinExistence type="predicted"/>
<name>A0A1T4XT14_9FIRM</name>
<dbReference type="EMBL" id="FUYF01000016">
    <property type="protein sequence ID" value="SKA92719.1"/>
    <property type="molecule type" value="Genomic_DNA"/>
</dbReference>
<dbReference type="STRING" id="745368.SAMN02745178_02270"/>
<protein>
    <submittedName>
        <fullName evidence="1">Uncharacterized protein</fullName>
    </submittedName>
</protein>
<dbReference type="OrthoDB" id="9804955at2"/>
<dbReference type="RefSeq" id="WP_078785129.1">
    <property type="nucleotide sequence ID" value="NZ_FUYF01000016.1"/>
</dbReference>
<sequence>MSIFDIVATLVLAVVLVAFAVQGTGELAQMQTATDDYIQCETLARQLQSGSDYLIEQVRMYTATGQREYMDNYFEELNTTRRRENALEYFAEHYGDTDAFTLLKSAMTTSQNLSYTDRANPGESIFKDADEALYRVKQNGKHGCGFY</sequence>
<dbReference type="AlphaFoldDB" id="A0A1T4XT14"/>
<organism evidence="1 2">
    <name type="scientific">Gemmiger formicilis</name>
    <dbReference type="NCBI Taxonomy" id="745368"/>
    <lineage>
        <taxon>Bacteria</taxon>
        <taxon>Bacillati</taxon>
        <taxon>Bacillota</taxon>
        <taxon>Clostridia</taxon>
        <taxon>Eubacteriales</taxon>
        <taxon>Gemmiger</taxon>
    </lineage>
</organism>
<gene>
    <name evidence="1" type="ORF">SAMN02745178_02270</name>
</gene>
<keyword evidence="2" id="KW-1185">Reference proteome</keyword>
<evidence type="ECO:0000313" key="1">
    <source>
        <dbReference type="EMBL" id="SKA92719.1"/>
    </source>
</evidence>
<reference evidence="1 2" key="1">
    <citation type="submission" date="2017-02" db="EMBL/GenBank/DDBJ databases">
        <authorList>
            <person name="Peterson S.W."/>
        </authorList>
    </citation>
    <scope>NUCLEOTIDE SEQUENCE [LARGE SCALE GENOMIC DNA]</scope>
    <source>
        <strain evidence="1 2">ATCC 27749</strain>
    </source>
</reference>
<accession>A0A1T4XT14</accession>
<dbReference type="Proteomes" id="UP000190286">
    <property type="component" value="Unassembled WGS sequence"/>
</dbReference>
<evidence type="ECO:0000313" key="2">
    <source>
        <dbReference type="Proteomes" id="UP000190286"/>
    </source>
</evidence>
<dbReference type="GeneID" id="93338714"/>